<dbReference type="EMBL" id="CDMY01000221">
    <property type="protein sequence ID" value="CEL94555.1"/>
    <property type="molecule type" value="Genomic_DNA"/>
</dbReference>
<dbReference type="SMART" id="SM00249">
    <property type="entry name" value="PHD"/>
    <property type="match status" value="1"/>
</dbReference>
<dbReference type="Pfam" id="PF00628">
    <property type="entry name" value="PHD"/>
    <property type="match status" value="1"/>
</dbReference>
<feature type="coiled-coil region" evidence="6">
    <location>
        <begin position="504"/>
        <end position="573"/>
    </location>
</feature>
<evidence type="ECO:0000256" key="2">
    <source>
        <dbReference type="ARBA" id="ARBA00022771"/>
    </source>
</evidence>
<feature type="region of interest" description="Disordered" evidence="7">
    <location>
        <begin position="421"/>
        <end position="446"/>
    </location>
</feature>
<organism evidence="9 10">
    <name type="scientific">Vitrella brassicaformis (strain CCMP3155)</name>
    <dbReference type="NCBI Taxonomy" id="1169540"/>
    <lineage>
        <taxon>Eukaryota</taxon>
        <taxon>Sar</taxon>
        <taxon>Alveolata</taxon>
        <taxon>Colpodellida</taxon>
        <taxon>Vitrellaceae</taxon>
        <taxon>Vitrella</taxon>
    </lineage>
</organism>
<dbReference type="InterPro" id="IPR011011">
    <property type="entry name" value="Znf_FYVE_PHD"/>
</dbReference>
<protein>
    <recommendedName>
        <fullName evidence="8">PHD-type domain-containing protein</fullName>
    </recommendedName>
</protein>
<dbReference type="PROSITE" id="PS01359">
    <property type="entry name" value="ZF_PHD_1"/>
    <property type="match status" value="1"/>
</dbReference>
<keyword evidence="1" id="KW-0479">Metal-binding</keyword>
<evidence type="ECO:0000259" key="8">
    <source>
        <dbReference type="PROSITE" id="PS50016"/>
    </source>
</evidence>
<evidence type="ECO:0000313" key="10">
    <source>
        <dbReference type="Proteomes" id="UP000041254"/>
    </source>
</evidence>
<evidence type="ECO:0000256" key="7">
    <source>
        <dbReference type="SAM" id="MobiDB-lite"/>
    </source>
</evidence>
<evidence type="ECO:0000256" key="6">
    <source>
        <dbReference type="SAM" id="Coils"/>
    </source>
</evidence>
<keyword evidence="3" id="KW-0862">Zinc</keyword>
<feature type="region of interest" description="Disordered" evidence="7">
    <location>
        <begin position="701"/>
        <end position="811"/>
    </location>
</feature>
<dbReference type="OrthoDB" id="332390at2759"/>
<dbReference type="InterPro" id="IPR019787">
    <property type="entry name" value="Znf_PHD-finger"/>
</dbReference>
<evidence type="ECO:0000256" key="1">
    <source>
        <dbReference type="ARBA" id="ARBA00022723"/>
    </source>
</evidence>
<accession>A0A0G4EGF3</accession>
<dbReference type="AlphaFoldDB" id="A0A0G4EGF3"/>
<dbReference type="Gene3D" id="3.30.40.10">
    <property type="entry name" value="Zinc/RING finger domain, C3HC4 (zinc finger)"/>
    <property type="match status" value="1"/>
</dbReference>
<feature type="region of interest" description="Disordered" evidence="7">
    <location>
        <begin position="1"/>
        <end position="25"/>
    </location>
</feature>
<keyword evidence="6" id="KW-0175">Coiled coil</keyword>
<dbReference type="Gene3D" id="2.170.270.10">
    <property type="entry name" value="SET domain"/>
    <property type="match status" value="1"/>
</dbReference>
<feature type="region of interest" description="Disordered" evidence="7">
    <location>
        <begin position="1014"/>
        <end position="1073"/>
    </location>
</feature>
<name>A0A0G4EGF3_VITBC</name>
<keyword evidence="4" id="KW-0156">Chromatin regulator</keyword>
<dbReference type="InterPro" id="IPR013083">
    <property type="entry name" value="Znf_RING/FYVE/PHD"/>
</dbReference>
<dbReference type="VEuPathDB" id="CryptoDB:Vbra_7281"/>
<proteinExistence type="predicted"/>
<dbReference type="PROSITE" id="PS50016">
    <property type="entry name" value="ZF_PHD_2"/>
    <property type="match status" value="1"/>
</dbReference>
<evidence type="ECO:0000313" key="9">
    <source>
        <dbReference type="EMBL" id="CEL94555.1"/>
    </source>
</evidence>
<dbReference type="InParanoid" id="A0A0G4EGF3"/>
<feature type="region of interest" description="Disordered" evidence="7">
    <location>
        <begin position="978"/>
        <end position="1000"/>
    </location>
</feature>
<dbReference type="InterPro" id="IPR046341">
    <property type="entry name" value="SET_dom_sf"/>
</dbReference>
<dbReference type="InterPro" id="IPR001965">
    <property type="entry name" value="Znf_PHD"/>
</dbReference>
<evidence type="ECO:0000256" key="3">
    <source>
        <dbReference type="ARBA" id="ARBA00022833"/>
    </source>
</evidence>
<feature type="domain" description="PHD-type" evidence="8">
    <location>
        <begin position="317"/>
        <end position="382"/>
    </location>
</feature>
<dbReference type="PhylomeDB" id="A0A0G4EGF3"/>
<gene>
    <name evidence="9" type="ORF">Vbra_7281</name>
</gene>
<evidence type="ECO:0000256" key="5">
    <source>
        <dbReference type="PROSITE-ProRule" id="PRU00146"/>
    </source>
</evidence>
<evidence type="ECO:0000256" key="4">
    <source>
        <dbReference type="ARBA" id="ARBA00022853"/>
    </source>
</evidence>
<dbReference type="GO" id="GO:0008270">
    <property type="term" value="F:zinc ion binding"/>
    <property type="evidence" value="ECO:0007669"/>
    <property type="project" value="UniProtKB-KW"/>
</dbReference>
<feature type="compositionally biased region" description="Low complexity" evidence="7">
    <location>
        <begin position="1"/>
        <end position="14"/>
    </location>
</feature>
<keyword evidence="10" id="KW-1185">Reference proteome</keyword>
<dbReference type="GO" id="GO:0006325">
    <property type="term" value="P:chromatin organization"/>
    <property type="evidence" value="ECO:0007669"/>
    <property type="project" value="UniProtKB-KW"/>
</dbReference>
<feature type="compositionally biased region" description="Low complexity" evidence="7">
    <location>
        <begin position="759"/>
        <end position="778"/>
    </location>
</feature>
<dbReference type="SUPFAM" id="SSF57903">
    <property type="entry name" value="FYVE/PHD zinc finger"/>
    <property type="match status" value="1"/>
</dbReference>
<dbReference type="InterPro" id="IPR019786">
    <property type="entry name" value="Zinc_finger_PHD-type_CS"/>
</dbReference>
<reference evidence="9 10" key="1">
    <citation type="submission" date="2014-11" db="EMBL/GenBank/DDBJ databases">
        <authorList>
            <person name="Zhu J."/>
            <person name="Qi W."/>
            <person name="Song R."/>
        </authorList>
    </citation>
    <scope>NUCLEOTIDE SEQUENCE [LARGE SCALE GENOMIC DNA]</scope>
</reference>
<dbReference type="Proteomes" id="UP000041254">
    <property type="component" value="Unassembled WGS sequence"/>
</dbReference>
<sequence length="1073" mass="116113">MAASSAANAAAAAATPHGMRPAKREEALRTAAYAKQQVLSSDAQALKTRLQERYGKDKDSPFLYSPTLGKGAGGEIDPLRQAGLWKSVVHAGVEAVEVCDHFHPVRLATPADDKCFSLRFRGEKPIPNTHQVHVVLGEYVGLVQRSADPEGESAAPCSHVFQLRFDPKAFTRDDDNHADTDSTHNMTNGCGAVAAEELPGDCDYVIDATMHQNEMTCVNHYAAVDAVAGRNLKINAHWHMVYEDGWPHVILTSIPGIGIKAGDEIVADFGYPWFRNVRETAMRTLTREVIRARLAAKGEEMPAEGSEPQYGSVEPSEPLCSICRQADPPAQQHDPSAGAAADGCEAIVCDGCDTAYHLQCVRIKQHDTKRVLEWFCANCEDLARRVSASVQGREPPTTDSQLAKRPLRLHKTIKQAHKISNAAAKCPSGPSPPRHQQQQQQQEGGVSWSPAIHECEALSELKACKECYEKEANAGLPALHISCRVHKKHFGADYDAPDGFHQPLEAARDTIACLEQALRDAELRVLEICSKRDALAAQHKAVQQELAAAKRECLRLDQENRVWERKHAELEQRLGKGATRRRKPDREGVSLVAPDATHWVIRGAGVWVPLTGIRLEKTKISRQFTDGWWQGTVMDYEYGSWRIQYDDGDEEVVSSDDLMDIIVDGTRDLHSLFSRMVIPRGVWSNARWTHALSLLRNDLRQGQGETGPADEGSAGSVAPPPSNSNRSNGSNPGGRAAGRNRRKKPDNDVAAGGKDGKPKGPAQPSAAKPSRRSLSPSASPSPPPAPAPAVSEMINGHSSPSAAHGGGTTSQVDMTEAALSALKQLGGDALVEGSLHWLPITQCFQAKAKTEASGDGVRHFAPSGVADVESTCSRALAWLRGDNGTTATAAPAPAPTQKMARDKEAARMPGMPAEVKWSRKQQAYRVPYIDNDTQAPRLRAFTLQRYGTVQEAFAKAEAFHAKHIDRYRAYASLRDKPDGQAVAANGQPAVDGGEKNKQGGDAVMSETFDAIMSGGDGALAAQNGNNKRKRSERLSASPSRQAPLKKAAGRPPSPSPSDPLPQSRKDGQNNGRR</sequence>
<keyword evidence="2 5" id="KW-0863">Zinc-finger</keyword>